<feature type="non-terminal residue" evidence="1">
    <location>
        <position position="81"/>
    </location>
</feature>
<comment type="caution">
    <text evidence="1">The sequence shown here is derived from an EMBL/GenBank/DDBJ whole genome shotgun (WGS) entry which is preliminary data.</text>
</comment>
<protein>
    <submittedName>
        <fullName evidence="1">Uncharacterized protein</fullName>
    </submittedName>
</protein>
<dbReference type="AlphaFoldDB" id="A0A812W3W5"/>
<evidence type="ECO:0000313" key="2">
    <source>
        <dbReference type="Proteomes" id="UP000649617"/>
    </source>
</evidence>
<evidence type="ECO:0000313" key="1">
    <source>
        <dbReference type="EMBL" id="CAE7664389.1"/>
    </source>
</evidence>
<name>A0A812W3W5_SYMPI</name>
<organism evidence="1 2">
    <name type="scientific">Symbiodinium pilosum</name>
    <name type="common">Dinoflagellate</name>
    <dbReference type="NCBI Taxonomy" id="2952"/>
    <lineage>
        <taxon>Eukaryota</taxon>
        <taxon>Sar</taxon>
        <taxon>Alveolata</taxon>
        <taxon>Dinophyceae</taxon>
        <taxon>Suessiales</taxon>
        <taxon>Symbiodiniaceae</taxon>
        <taxon>Symbiodinium</taxon>
    </lineage>
</organism>
<proteinExistence type="predicted"/>
<gene>
    <name evidence="1" type="ORF">SPIL2461_LOCUS18135</name>
</gene>
<keyword evidence="2" id="KW-1185">Reference proteome</keyword>
<reference evidence="1" key="1">
    <citation type="submission" date="2021-02" db="EMBL/GenBank/DDBJ databases">
        <authorList>
            <person name="Dougan E. K."/>
            <person name="Rhodes N."/>
            <person name="Thang M."/>
            <person name="Chan C."/>
        </authorList>
    </citation>
    <scope>NUCLEOTIDE SEQUENCE</scope>
</reference>
<sequence length="81" mass="8795">LAGCVCNRDSIAQCVSRATFDANEICGVAYRKVLNGESTVAECCQAMERVQDCYAACRCDIECKDRDMVFCPTTGTVSDPI</sequence>
<dbReference type="EMBL" id="CAJNIZ010043623">
    <property type="protein sequence ID" value="CAE7664389.1"/>
    <property type="molecule type" value="Genomic_DNA"/>
</dbReference>
<accession>A0A812W3W5</accession>
<dbReference type="Proteomes" id="UP000649617">
    <property type="component" value="Unassembled WGS sequence"/>
</dbReference>
<feature type="non-terminal residue" evidence="1">
    <location>
        <position position="1"/>
    </location>
</feature>